<reference evidence="1 2" key="1">
    <citation type="submission" date="2024-05" db="EMBL/GenBank/DDBJ databases">
        <authorList>
            <person name="Wallberg A."/>
        </authorList>
    </citation>
    <scope>NUCLEOTIDE SEQUENCE [LARGE SCALE GENOMIC DNA]</scope>
</reference>
<organism evidence="1 2">
    <name type="scientific">Meganyctiphanes norvegica</name>
    <name type="common">Northern krill</name>
    <name type="synonym">Thysanopoda norvegica</name>
    <dbReference type="NCBI Taxonomy" id="48144"/>
    <lineage>
        <taxon>Eukaryota</taxon>
        <taxon>Metazoa</taxon>
        <taxon>Ecdysozoa</taxon>
        <taxon>Arthropoda</taxon>
        <taxon>Crustacea</taxon>
        <taxon>Multicrustacea</taxon>
        <taxon>Malacostraca</taxon>
        <taxon>Eumalacostraca</taxon>
        <taxon>Eucarida</taxon>
        <taxon>Euphausiacea</taxon>
        <taxon>Euphausiidae</taxon>
        <taxon>Meganyctiphanes</taxon>
    </lineage>
</organism>
<proteinExistence type="predicted"/>
<evidence type="ECO:0000313" key="2">
    <source>
        <dbReference type="Proteomes" id="UP001497623"/>
    </source>
</evidence>
<gene>
    <name evidence="1" type="ORF">MNOR_LOCUS16401</name>
</gene>
<dbReference type="PANTHER" id="PTHR10773">
    <property type="entry name" value="DNA-DIRECTED RNA POLYMERASES I, II, AND III SUBUNIT RPABC2"/>
    <property type="match status" value="1"/>
</dbReference>
<sequence>MEQELGDDILTPSVKLEELDDDVMVTWGLITRNTYSDKQNEFNIDNVDIKGGYNGPTDSIKHEELDSDVGVKMEGDLATIETIPPVKQGELNLNDNAEVETCASSYSRNRQRNFENWKKTKAKVARNKGQMYTSYGTNQQVPARDVGPACKCGCFDKIGIVNIKEIFDYFWEIGDYDLQNAYISNLVTRVKIKRSRVKDRPSRKTRCLSYTLIHNNTVYSVCRIAFYNIHSISDHRVRTALEKQCAPGIIELDKRGRKSPASKISQVRRQSAIDHINSFPKVSTQDSEAKSPHMEYLPSDLNVNTMYALYLDWLSANGSEIQPVSNHYYRDVFNSEFNLGFEKLNNMG</sequence>
<evidence type="ECO:0000313" key="1">
    <source>
        <dbReference type="EMBL" id="CAL4099111.1"/>
    </source>
</evidence>
<dbReference type="AlphaFoldDB" id="A0AAV2QS24"/>
<feature type="non-terminal residue" evidence="1">
    <location>
        <position position="348"/>
    </location>
</feature>
<dbReference type="EMBL" id="CAXKWB010010756">
    <property type="protein sequence ID" value="CAL4099111.1"/>
    <property type="molecule type" value="Genomic_DNA"/>
</dbReference>
<accession>A0AAV2QS24</accession>
<dbReference type="PANTHER" id="PTHR10773:SF19">
    <property type="match status" value="1"/>
</dbReference>
<comment type="caution">
    <text evidence="1">The sequence shown here is derived from an EMBL/GenBank/DDBJ whole genome shotgun (WGS) entry which is preliminary data.</text>
</comment>
<keyword evidence="2" id="KW-1185">Reference proteome</keyword>
<name>A0AAV2QS24_MEGNR</name>
<dbReference type="Proteomes" id="UP001497623">
    <property type="component" value="Unassembled WGS sequence"/>
</dbReference>
<protein>
    <submittedName>
        <fullName evidence="1">Uncharacterized protein</fullName>
    </submittedName>
</protein>